<sequence>MAAARLTGTVPGVVAVGLAGSWARGTARPDSDVDLVALTDRPERLLGTHDWFAAFGPGAELVRSADFGAIQERRLRLPDGLVVEVGVGSPSWAATDPLDAGTARVVRDGFVALADPAGLLAALVAAVRSS</sequence>
<feature type="domain" description="Polymerase nucleotidyl transferase" evidence="1">
    <location>
        <begin position="13"/>
        <end position="52"/>
    </location>
</feature>
<dbReference type="EMBL" id="FQVU01000004">
    <property type="protein sequence ID" value="SHH10705.1"/>
    <property type="molecule type" value="Genomic_DNA"/>
</dbReference>
<keyword evidence="3" id="KW-1185">Reference proteome</keyword>
<proteinExistence type="predicted"/>
<dbReference type="AlphaFoldDB" id="A0A1M5Q9D2"/>
<dbReference type="Proteomes" id="UP000186132">
    <property type="component" value="Unassembled WGS sequence"/>
</dbReference>
<reference evidence="2 3" key="1">
    <citation type="submission" date="2016-11" db="EMBL/GenBank/DDBJ databases">
        <authorList>
            <person name="Jaros S."/>
            <person name="Januszkiewicz K."/>
            <person name="Wedrychowicz H."/>
        </authorList>
    </citation>
    <scope>NUCLEOTIDE SEQUENCE [LARGE SCALE GENOMIC DNA]</scope>
    <source>
        <strain evidence="2 3">DSM 45627</strain>
    </source>
</reference>
<dbReference type="STRING" id="1206085.SAMN05443575_3338"/>
<keyword evidence="2" id="KW-0808">Transferase</keyword>
<dbReference type="InterPro" id="IPR043519">
    <property type="entry name" value="NT_sf"/>
</dbReference>
<dbReference type="InterPro" id="IPR002934">
    <property type="entry name" value="Polymerase_NTP_transf_dom"/>
</dbReference>
<evidence type="ECO:0000313" key="3">
    <source>
        <dbReference type="Proteomes" id="UP000186132"/>
    </source>
</evidence>
<dbReference type="Pfam" id="PF01909">
    <property type="entry name" value="NTP_transf_2"/>
    <property type="match status" value="1"/>
</dbReference>
<evidence type="ECO:0000259" key="1">
    <source>
        <dbReference type="Pfam" id="PF01909"/>
    </source>
</evidence>
<dbReference type="GO" id="GO:0016779">
    <property type="term" value="F:nucleotidyltransferase activity"/>
    <property type="evidence" value="ECO:0007669"/>
    <property type="project" value="InterPro"/>
</dbReference>
<accession>A0A1M5Q9D2</accession>
<name>A0A1M5Q9D2_9ACTN</name>
<organism evidence="2 3">
    <name type="scientific">Jatrophihabitans endophyticus</name>
    <dbReference type="NCBI Taxonomy" id="1206085"/>
    <lineage>
        <taxon>Bacteria</taxon>
        <taxon>Bacillati</taxon>
        <taxon>Actinomycetota</taxon>
        <taxon>Actinomycetes</taxon>
        <taxon>Jatrophihabitantales</taxon>
        <taxon>Jatrophihabitantaceae</taxon>
        <taxon>Jatrophihabitans</taxon>
    </lineage>
</organism>
<evidence type="ECO:0000313" key="2">
    <source>
        <dbReference type="EMBL" id="SHH10705.1"/>
    </source>
</evidence>
<dbReference type="Gene3D" id="3.30.460.10">
    <property type="entry name" value="Beta Polymerase, domain 2"/>
    <property type="match status" value="1"/>
</dbReference>
<dbReference type="CDD" id="cd05403">
    <property type="entry name" value="NT_KNTase_like"/>
    <property type="match status" value="1"/>
</dbReference>
<gene>
    <name evidence="2" type="ORF">SAMN05443575_3338</name>
</gene>
<protein>
    <submittedName>
        <fullName evidence="2">Nucleotidyltransferase domain-containing protein</fullName>
    </submittedName>
</protein>
<dbReference type="SUPFAM" id="SSF81301">
    <property type="entry name" value="Nucleotidyltransferase"/>
    <property type="match status" value="1"/>
</dbReference>